<dbReference type="EMBL" id="OZ020108">
    <property type="protein sequence ID" value="CAK9261191.1"/>
    <property type="molecule type" value="Genomic_DNA"/>
</dbReference>
<dbReference type="Gene3D" id="3.30.70.100">
    <property type="match status" value="2"/>
</dbReference>
<evidence type="ECO:0000256" key="1">
    <source>
        <dbReference type="ARBA" id="ARBA00011738"/>
    </source>
</evidence>
<dbReference type="InterPro" id="IPR011008">
    <property type="entry name" value="Dimeric_a/b-barrel"/>
</dbReference>
<evidence type="ECO:0000313" key="4">
    <source>
        <dbReference type="Proteomes" id="UP001497444"/>
    </source>
</evidence>
<dbReference type="PANTHER" id="PTHR33178">
    <property type="match status" value="1"/>
</dbReference>
<protein>
    <recommendedName>
        <fullName evidence="2">Stress-response A/B barrel domain-containing protein</fullName>
    </recommendedName>
</protein>
<sequence>MQACLLHVAAAVSRPRLLLLPHFGSGKEVKKLQGSIVSDCVLRTRGKCTVAAAFQSVQVEKKRKAGRMSPIQNAIATGLTPSSSEKASLGTSVVEHIVLFKVKEDIVPEKKDEIFKSLRGLKKLDGVLHLTAEPVLSVQGAEFTHVLHGRYKDKAALAAYSSHPEHVSIVKNLVIPSTTDIMALDWESEPNGLLDAPFRIGRIMFVKVKEGVSEEETKALENSLDEFPSRFNGVVQVSAGPNFAPARAKGFNHGILALFSNRREADIVHSSDDHKAWHDKQLIPLVDGLIVVEFIPSRL</sequence>
<dbReference type="PANTHER" id="PTHR33178:SF3">
    <property type="entry name" value="STRESS-RESPONSE A_B BARREL DOMAIN-CONTAINING PROTEIN UP3"/>
    <property type="match status" value="1"/>
</dbReference>
<gene>
    <name evidence="3" type="ORF">CSSPJE1EN1_LOCUS6669</name>
</gene>
<evidence type="ECO:0000259" key="2">
    <source>
        <dbReference type="PROSITE" id="PS51502"/>
    </source>
</evidence>
<organism evidence="3 4">
    <name type="scientific">Sphagnum jensenii</name>
    <dbReference type="NCBI Taxonomy" id="128206"/>
    <lineage>
        <taxon>Eukaryota</taxon>
        <taxon>Viridiplantae</taxon>
        <taxon>Streptophyta</taxon>
        <taxon>Embryophyta</taxon>
        <taxon>Bryophyta</taxon>
        <taxon>Sphagnophytina</taxon>
        <taxon>Sphagnopsida</taxon>
        <taxon>Sphagnales</taxon>
        <taxon>Sphagnaceae</taxon>
        <taxon>Sphagnum</taxon>
    </lineage>
</organism>
<dbReference type="InterPro" id="IPR044662">
    <property type="entry name" value="HS1/DABB1-like"/>
</dbReference>
<name>A0ABP0W5G4_9BRYO</name>
<keyword evidence="4" id="KW-1185">Reference proteome</keyword>
<proteinExistence type="predicted"/>
<dbReference type="SUPFAM" id="SSF54909">
    <property type="entry name" value="Dimeric alpha+beta barrel"/>
    <property type="match status" value="2"/>
</dbReference>
<reference evidence="3" key="1">
    <citation type="submission" date="2024-02" db="EMBL/GenBank/DDBJ databases">
        <authorList>
            <consortium name="ELIXIR-Norway"/>
            <consortium name="Elixir Norway"/>
        </authorList>
    </citation>
    <scope>NUCLEOTIDE SEQUENCE</scope>
</reference>
<dbReference type="SMART" id="SM00886">
    <property type="entry name" value="Dabb"/>
    <property type="match status" value="2"/>
</dbReference>
<evidence type="ECO:0000313" key="3">
    <source>
        <dbReference type="EMBL" id="CAK9261191.1"/>
    </source>
</evidence>
<dbReference type="InterPro" id="IPR013097">
    <property type="entry name" value="Dabb"/>
</dbReference>
<accession>A0ABP0W5G4</accession>
<dbReference type="PROSITE" id="PS51502">
    <property type="entry name" value="S_R_A_B_BARREL"/>
    <property type="match status" value="2"/>
</dbReference>
<comment type="subunit">
    <text evidence="1">Homodimer.</text>
</comment>
<dbReference type="Pfam" id="PF07876">
    <property type="entry name" value="Dabb"/>
    <property type="match status" value="2"/>
</dbReference>
<dbReference type="Proteomes" id="UP001497444">
    <property type="component" value="Chromosome 13"/>
</dbReference>
<feature type="domain" description="Stress-response A/B barrel" evidence="2">
    <location>
        <begin position="200"/>
        <end position="294"/>
    </location>
</feature>
<feature type="domain" description="Stress-response A/B barrel" evidence="2">
    <location>
        <begin position="94"/>
        <end position="186"/>
    </location>
</feature>